<dbReference type="Proteomes" id="UP000541444">
    <property type="component" value="Unassembled WGS sequence"/>
</dbReference>
<dbReference type="PANTHER" id="PTHR23333">
    <property type="entry name" value="UBX DOMAIN CONTAINING PROTEIN"/>
    <property type="match status" value="1"/>
</dbReference>
<keyword evidence="3" id="KW-1185">Reference proteome</keyword>
<name>A0A7J7LZN1_9MAGN</name>
<organism evidence="2 3">
    <name type="scientific">Kingdonia uniflora</name>
    <dbReference type="NCBI Taxonomy" id="39325"/>
    <lineage>
        <taxon>Eukaryota</taxon>
        <taxon>Viridiplantae</taxon>
        <taxon>Streptophyta</taxon>
        <taxon>Embryophyta</taxon>
        <taxon>Tracheophyta</taxon>
        <taxon>Spermatophyta</taxon>
        <taxon>Magnoliopsida</taxon>
        <taxon>Ranunculales</taxon>
        <taxon>Circaeasteraceae</taxon>
        <taxon>Kingdonia</taxon>
    </lineage>
</organism>
<dbReference type="PANTHER" id="PTHR23333:SF20">
    <property type="entry name" value="NSFL1 COFACTOR P47"/>
    <property type="match status" value="1"/>
</dbReference>
<dbReference type="GO" id="GO:0007030">
    <property type="term" value="P:Golgi organization"/>
    <property type="evidence" value="ECO:0007669"/>
    <property type="project" value="TreeGrafter"/>
</dbReference>
<dbReference type="GO" id="GO:0005634">
    <property type="term" value="C:nucleus"/>
    <property type="evidence" value="ECO:0007669"/>
    <property type="project" value="TreeGrafter"/>
</dbReference>
<reference evidence="2 3" key="1">
    <citation type="journal article" date="2020" name="IScience">
        <title>Genome Sequencing of the Endangered Kingdonia uniflora (Circaeasteraceae, Ranunculales) Reveals Potential Mechanisms of Evolutionary Specialization.</title>
        <authorList>
            <person name="Sun Y."/>
            <person name="Deng T."/>
            <person name="Zhang A."/>
            <person name="Moore M.J."/>
            <person name="Landis J.B."/>
            <person name="Lin N."/>
            <person name="Zhang H."/>
            <person name="Zhang X."/>
            <person name="Huang J."/>
            <person name="Zhang X."/>
            <person name="Sun H."/>
            <person name="Wang H."/>
        </authorList>
    </citation>
    <scope>NUCLEOTIDE SEQUENCE [LARGE SCALE GENOMIC DNA]</scope>
    <source>
        <strain evidence="2">TB1705</strain>
        <tissue evidence="2">Leaf</tissue>
    </source>
</reference>
<dbReference type="GO" id="GO:0005829">
    <property type="term" value="C:cytosol"/>
    <property type="evidence" value="ECO:0007669"/>
    <property type="project" value="TreeGrafter"/>
</dbReference>
<dbReference type="GO" id="GO:0000045">
    <property type="term" value="P:autophagosome assembly"/>
    <property type="evidence" value="ECO:0007669"/>
    <property type="project" value="TreeGrafter"/>
</dbReference>
<dbReference type="PROSITE" id="PS51399">
    <property type="entry name" value="SEP"/>
    <property type="match status" value="1"/>
</dbReference>
<evidence type="ECO:0000313" key="2">
    <source>
        <dbReference type="EMBL" id="KAF6148101.1"/>
    </source>
</evidence>
<sequence length="77" mass="8287">MLVQGPPKHNDVDSLFDQARQLGAIEAPPDNLCLSSSVRSFAGIGRLLSGDTVAAAPQQPESLIHNIVFWRNGFTVD</sequence>
<gene>
    <name evidence="2" type="ORF">GIB67_024276</name>
</gene>
<dbReference type="GO" id="GO:0061025">
    <property type="term" value="P:membrane fusion"/>
    <property type="evidence" value="ECO:0007669"/>
    <property type="project" value="TreeGrafter"/>
</dbReference>
<protein>
    <recommendedName>
        <fullName evidence="1">SEP domain-containing protein</fullName>
    </recommendedName>
</protein>
<dbReference type="GO" id="GO:0031468">
    <property type="term" value="P:nuclear membrane reassembly"/>
    <property type="evidence" value="ECO:0007669"/>
    <property type="project" value="TreeGrafter"/>
</dbReference>
<feature type="domain" description="SEP" evidence="1">
    <location>
        <begin position="62"/>
        <end position="77"/>
    </location>
</feature>
<dbReference type="OrthoDB" id="25887at2759"/>
<proteinExistence type="predicted"/>
<evidence type="ECO:0000259" key="1">
    <source>
        <dbReference type="PROSITE" id="PS51399"/>
    </source>
</evidence>
<comment type="caution">
    <text evidence="2">The sequence shown here is derived from an EMBL/GenBank/DDBJ whole genome shotgun (WGS) entry which is preliminary data.</text>
</comment>
<evidence type="ECO:0000313" key="3">
    <source>
        <dbReference type="Proteomes" id="UP000541444"/>
    </source>
</evidence>
<accession>A0A7J7LZN1</accession>
<dbReference type="GO" id="GO:0043161">
    <property type="term" value="P:proteasome-mediated ubiquitin-dependent protein catabolic process"/>
    <property type="evidence" value="ECO:0007669"/>
    <property type="project" value="TreeGrafter"/>
</dbReference>
<dbReference type="InterPro" id="IPR012989">
    <property type="entry name" value="SEP_domain"/>
</dbReference>
<dbReference type="GO" id="GO:0043130">
    <property type="term" value="F:ubiquitin binding"/>
    <property type="evidence" value="ECO:0007669"/>
    <property type="project" value="TreeGrafter"/>
</dbReference>
<dbReference type="AlphaFoldDB" id="A0A7J7LZN1"/>
<dbReference type="EMBL" id="JACGCM010001859">
    <property type="protein sequence ID" value="KAF6148101.1"/>
    <property type="molecule type" value="Genomic_DNA"/>
</dbReference>